<keyword evidence="4" id="KW-0406">Ion transport</keyword>
<accession>A0A443YUA8</accession>
<evidence type="ECO:0000313" key="13">
    <source>
        <dbReference type="EMBL" id="RWU07449.1"/>
    </source>
</evidence>
<comment type="subcellular location">
    <subcellularLocation>
        <location evidence="1 10">Cell outer membrane</location>
        <topology evidence="1 10">Multi-pass membrane protein</topology>
    </subcellularLocation>
</comment>
<keyword evidence="6" id="KW-0408">Iron</keyword>
<keyword evidence="3 10" id="KW-1134">Transmembrane beta strand</keyword>
<keyword evidence="9 10" id="KW-0998">Cell outer membrane</keyword>
<comment type="caution">
    <text evidence="13">The sequence shown here is derived from an EMBL/GenBank/DDBJ whole genome shotgun (WGS) entry which is preliminary data.</text>
</comment>
<dbReference type="NCBIfam" id="TIGR04056">
    <property type="entry name" value="OMP_RagA_SusC"/>
    <property type="match status" value="1"/>
</dbReference>
<evidence type="ECO:0000256" key="6">
    <source>
        <dbReference type="ARBA" id="ARBA00023004"/>
    </source>
</evidence>
<dbReference type="SMART" id="SM00965">
    <property type="entry name" value="STN"/>
    <property type="match status" value="1"/>
</dbReference>
<evidence type="ECO:0000256" key="10">
    <source>
        <dbReference type="PROSITE-ProRule" id="PRU01360"/>
    </source>
</evidence>
<dbReference type="InterPro" id="IPR039426">
    <property type="entry name" value="TonB-dep_rcpt-like"/>
</dbReference>
<evidence type="ECO:0000256" key="2">
    <source>
        <dbReference type="ARBA" id="ARBA00022448"/>
    </source>
</evidence>
<proteinExistence type="inferred from homology"/>
<organism evidence="13 14">
    <name type="scientific">Pedobacter chitinilyticus</name>
    <dbReference type="NCBI Taxonomy" id="2233776"/>
    <lineage>
        <taxon>Bacteria</taxon>
        <taxon>Pseudomonadati</taxon>
        <taxon>Bacteroidota</taxon>
        <taxon>Sphingobacteriia</taxon>
        <taxon>Sphingobacteriales</taxon>
        <taxon>Sphingobacteriaceae</taxon>
        <taxon>Pedobacter</taxon>
    </lineage>
</organism>
<dbReference type="SUPFAM" id="SSF49464">
    <property type="entry name" value="Carboxypeptidase regulatory domain-like"/>
    <property type="match status" value="1"/>
</dbReference>
<evidence type="ECO:0000256" key="5">
    <source>
        <dbReference type="ARBA" id="ARBA00022692"/>
    </source>
</evidence>
<evidence type="ECO:0000256" key="8">
    <source>
        <dbReference type="ARBA" id="ARBA00023136"/>
    </source>
</evidence>
<sequence length="1137" mass="125430">MNFYEHFLCLGHKKKKPIFQTLLTMKLIVLFMILSLKVSASLYAQVISLKVSNARLDQVMVEIKKQSGFSFWYDDNVLKGSKPVSVQLNNMPLTEALDKVFANQPITYSVTDKTIVLKAKPNSNTSSSVQQSIYGLVTDEFGQPLPGVTVREKGVANNPFITGQQGKFYIPVKSRESMLVFTYVGYETRELKASAFKDNPTNLTIVAMKPDVGKLDEVQVQAYGSGPKRTSTGNITTISKEEIEKNPSRNVLEIIKNQVPGLFIQQDNGGGAGNRINATIRGAQVFGYSEPLLIVDGAQFPLGKMPLDLYGDNNKNNNPLTSTPVTLGNLPRGYGNGLDFLDPSMIESIDILKDAAATSIYGSRGAYGVIIITTKKGKQGEPRLSINVNTRLDVRGYTPELLKTTDFINLQLESYRNSGQAIANDRSGFPFNGTWPATRYTNWNEYFAPQQPLNYNVNGSYSGGFNNFTYYLGGNFQNDRSVNIGPGGSKRGGANINLAFNQGGKFDAAISALYSSNADNAINVIGDVTLVPNAPPLLLADGSYNFVDYPSNVMADLSKLFQSNTNLFNTGLTLNYRPIKGLTIETRMGYNMTNSRQFAATPSTALDPNRGSLIQATTRSGVLSSGMRTITLDPNIAYVSKLGSLGSLSARAGFTLRDEYTYSTQIKGRNLLTDVVIDNPTFTKNPSDITASYNYEPGRYLGYFAQLNYNWNNKYILDLNARYDGSTKFGSGNRYGLFGSVSGAWIMSAEPWFAKALPFVAFGKLRASWGTQGGDGIANYQYVAMLAKNDDPVGQYLNQTSLFPVNLANPDLHWEKNTKSELGMELNFLKGNLTTSFSYYRNISSDQLQAMPLPTSTGFASVITNTPATIQNTGFEAVLGLLVATSKDFSWRANFNASIQRNKVTKLDQAMTNIFFNYEEGKSVNGKRVINFVGVNPQNGDLMYREANGIISNDLRPNAYTDLSNLLTGQIDRNRHSEWVDFSPKFFGALNNRFNYKAFSLGFTIGYTKRMMQNDIKANLMSMSQFRNMSTLALDRWQRPGQVSDIGKLTFAPANRAIDETSFGIEDGSVVRLQNADISWNLPQKTVEKLGLKNVSLQLTGSNLFVIWTPFSGTDPDVTRPGYVLTRTFQGALKVSF</sequence>
<dbReference type="InterPro" id="IPR036942">
    <property type="entry name" value="Beta-barrel_TonB_sf"/>
</dbReference>
<evidence type="ECO:0000256" key="7">
    <source>
        <dbReference type="ARBA" id="ARBA00023077"/>
    </source>
</evidence>
<evidence type="ECO:0000256" key="9">
    <source>
        <dbReference type="ARBA" id="ARBA00023237"/>
    </source>
</evidence>
<dbReference type="Pfam" id="PF07715">
    <property type="entry name" value="Plug"/>
    <property type="match status" value="1"/>
</dbReference>
<dbReference type="AlphaFoldDB" id="A0A443YUA8"/>
<dbReference type="GO" id="GO:0006826">
    <property type="term" value="P:iron ion transport"/>
    <property type="evidence" value="ECO:0007669"/>
    <property type="project" value="UniProtKB-KW"/>
</dbReference>
<evidence type="ECO:0000259" key="12">
    <source>
        <dbReference type="SMART" id="SM00965"/>
    </source>
</evidence>
<dbReference type="Pfam" id="PF07660">
    <property type="entry name" value="STN"/>
    <property type="match status" value="1"/>
</dbReference>
<name>A0A443YUA8_9SPHI</name>
<evidence type="ECO:0000256" key="1">
    <source>
        <dbReference type="ARBA" id="ARBA00004571"/>
    </source>
</evidence>
<evidence type="ECO:0000256" key="4">
    <source>
        <dbReference type="ARBA" id="ARBA00022496"/>
    </source>
</evidence>
<keyword evidence="14" id="KW-1185">Reference proteome</keyword>
<dbReference type="Gene3D" id="2.40.170.20">
    <property type="entry name" value="TonB-dependent receptor, beta-barrel domain"/>
    <property type="match status" value="1"/>
</dbReference>
<dbReference type="InterPro" id="IPR000531">
    <property type="entry name" value="Beta-barrel_TonB"/>
</dbReference>
<evidence type="ECO:0000256" key="11">
    <source>
        <dbReference type="RuleBase" id="RU003357"/>
    </source>
</evidence>
<protein>
    <submittedName>
        <fullName evidence="13">SusC/RagA family TonB-linked outer membrane protein</fullName>
    </submittedName>
</protein>
<comment type="similarity">
    <text evidence="10 11">Belongs to the TonB-dependent receptor family.</text>
</comment>
<evidence type="ECO:0000256" key="3">
    <source>
        <dbReference type="ARBA" id="ARBA00022452"/>
    </source>
</evidence>
<dbReference type="EMBL" id="SAYW01000003">
    <property type="protein sequence ID" value="RWU07449.1"/>
    <property type="molecule type" value="Genomic_DNA"/>
</dbReference>
<dbReference type="Gene3D" id="2.60.40.1120">
    <property type="entry name" value="Carboxypeptidase-like, regulatory domain"/>
    <property type="match status" value="1"/>
</dbReference>
<dbReference type="Pfam" id="PF13715">
    <property type="entry name" value="CarbopepD_reg_2"/>
    <property type="match status" value="1"/>
</dbReference>
<keyword evidence="4" id="KW-0410">Iron transport</keyword>
<dbReference type="InterPro" id="IPR037066">
    <property type="entry name" value="Plug_dom_sf"/>
</dbReference>
<feature type="domain" description="Secretin/TonB short N-terminal" evidence="12">
    <location>
        <begin position="69"/>
        <end position="120"/>
    </location>
</feature>
<dbReference type="InterPro" id="IPR023997">
    <property type="entry name" value="TonB-dep_OMP_SusC/RagA_CS"/>
</dbReference>
<dbReference type="Gene3D" id="3.55.50.30">
    <property type="match status" value="1"/>
</dbReference>
<keyword evidence="2 10" id="KW-0813">Transport</keyword>
<dbReference type="InterPro" id="IPR012910">
    <property type="entry name" value="Plug_dom"/>
</dbReference>
<gene>
    <name evidence="13" type="ORF">DPV69_10685</name>
</gene>
<dbReference type="SUPFAM" id="SSF56935">
    <property type="entry name" value="Porins"/>
    <property type="match status" value="1"/>
</dbReference>
<dbReference type="OrthoDB" id="9768177at2"/>
<dbReference type="InterPro" id="IPR011662">
    <property type="entry name" value="Secretin/TonB_short_N"/>
</dbReference>
<dbReference type="PROSITE" id="PS52016">
    <property type="entry name" value="TONB_DEPENDENT_REC_3"/>
    <property type="match status" value="1"/>
</dbReference>
<dbReference type="Proteomes" id="UP000284120">
    <property type="component" value="Unassembled WGS sequence"/>
</dbReference>
<dbReference type="NCBIfam" id="TIGR04057">
    <property type="entry name" value="SusC_RagA_signa"/>
    <property type="match status" value="1"/>
</dbReference>
<keyword evidence="7 11" id="KW-0798">TonB box</keyword>
<evidence type="ECO:0000313" key="14">
    <source>
        <dbReference type="Proteomes" id="UP000284120"/>
    </source>
</evidence>
<dbReference type="Gene3D" id="2.170.130.10">
    <property type="entry name" value="TonB-dependent receptor, plug domain"/>
    <property type="match status" value="1"/>
</dbReference>
<keyword evidence="5 10" id="KW-0812">Transmembrane</keyword>
<dbReference type="InterPro" id="IPR023996">
    <property type="entry name" value="TonB-dep_OMP_SusC/RagA"/>
</dbReference>
<keyword evidence="8 10" id="KW-0472">Membrane</keyword>
<reference evidence="13 14" key="1">
    <citation type="submission" date="2018-06" db="EMBL/GenBank/DDBJ databases">
        <title>Pedobacter endophyticus sp. nov., an endophytic bacterium isolated from a leaf of Triticum aestivum.</title>
        <authorList>
            <person name="Zhang L."/>
        </authorList>
    </citation>
    <scope>NUCLEOTIDE SEQUENCE [LARGE SCALE GENOMIC DNA]</scope>
    <source>
        <strain evidence="13 14">CM134L-2</strain>
    </source>
</reference>
<dbReference type="Pfam" id="PF00593">
    <property type="entry name" value="TonB_dep_Rec_b-barrel"/>
    <property type="match status" value="1"/>
</dbReference>
<dbReference type="InterPro" id="IPR008969">
    <property type="entry name" value="CarboxyPept-like_regulatory"/>
</dbReference>
<dbReference type="GO" id="GO:0009279">
    <property type="term" value="C:cell outer membrane"/>
    <property type="evidence" value="ECO:0007669"/>
    <property type="project" value="UniProtKB-SubCell"/>
</dbReference>